<name>A0AA46TKS7_9ACTN</name>
<comment type="subunit">
    <text evidence="2">Interacts transiently with the RNA polymerase catalytic core formed by RpoA, RpoB, RpoC and RpoZ (2 alpha, 1 beta, 1 beta' and 1 omega subunit) to form the RNA polymerase holoenzyme that can initiate transcription.</text>
</comment>
<dbReference type="InterPro" id="IPR032710">
    <property type="entry name" value="NTF2-like_dom_sf"/>
</dbReference>
<dbReference type="SUPFAM" id="SSF88946">
    <property type="entry name" value="Sigma2 domain of RNA polymerase sigma factors"/>
    <property type="match status" value="1"/>
</dbReference>
<dbReference type="GO" id="GO:0006352">
    <property type="term" value="P:DNA-templated transcription initiation"/>
    <property type="evidence" value="ECO:0007669"/>
    <property type="project" value="InterPro"/>
</dbReference>
<dbReference type="Pfam" id="PF04542">
    <property type="entry name" value="Sigma70_r2"/>
    <property type="match status" value="1"/>
</dbReference>
<reference evidence="8" key="1">
    <citation type="submission" date="2022-01" db="EMBL/GenBank/DDBJ databases">
        <title>Nocardioidaceae gen. sp. A5X3R13.</title>
        <authorList>
            <person name="Lopez Marin M.A."/>
            <person name="Uhlik O."/>
        </authorList>
    </citation>
    <scope>NUCLEOTIDE SEQUENCE</scope>
    <source>
        <strain evidence="8">A5X3R13</strain>
    </source>
</reference>
<dbReference type="RefSeq" id="WP_271635658.1">
    <property type="nucleotide sequence ID" value="NZ_CP094970.1"/>
</dbReference>
<dbReference type="GO" id="GO:0003677">
    <property type="term" value="F:DNA binding"/>
    <property type="evidence" value="ECO:0007669"/>
    <property type="project" value="InterPro"/>
</dbReference>
<keyword evidence="3" id="KW-0805">Transcription regulation</keyword>
<evidence type="ECO:0000256" key="1">
    <source>
        <dbReference type="ARBA" id="ARBA00010641"/>
    </source>
</evidence>
<accession>A0AA46TKS7</accession>
<comment type="similarity">
    <text evidence="1">Belongs to the sigma-70 factor family. ECF subfamily.</text>
</comment>
<dbReference type="Gene3D" id="3.10.450.50">
    <property type="match status" value="1"/>
</dbReference>
<dbReference type="SUPFAM" id="SSF88659">
    <property type="entry name" value="Sigma3 and sigma4 domains of RNA polymerase sigma factors"/>
    <property type="match status" value="1"/>
</dbReference>
<dbReference type="Gene3D" id="1.10.10.10">
    <property type="entry name" value="Winged helix-like DNA-binding domain superfamily/Winged helix DNA-binding domain"/>
    <property type="match status" value="1"/>
</dbReference>
<evidence type="ECO:0000313" key="8">
    <source>
        <dbReference type="EMBL" id="UYM06739.1"/>
    </source>
</evidence>
<feature type="domain" description="RNA polymerase sigma-70 region 2" evidence="6">
    <location>
        <begin position="23"/>
        <end position="85"/>
    </location>
</feature>
<evidence type="ECO:0000256" key="3">
    <source>
        <dbReference type="ARBA" id="ARBA00023015"/>
    </source>
</evidence>
<dbReference type="AlphaFoldDB" id="A0AA46TKS7"/>
<dbReference type="KEGG" id="sgrg:L0C25_06615"/>
<dbReference type="InterPro" id="IPR014284">
    <property type="entry name" value="RNA_pol_sigma-70_dom"/>
</dbReference>
<evidence type="ECO:0000256" key="4">
    <source>
        <dbReference type="ARBA" id="ARBA00023082"/>
    </source>
</evidence>
<organism evidence="8 9">
    <name type="scientific">Solicola gregarius</name>
    <dbReference type="NCBI Taxonomy" id="2908642"/>
    <lineage>
        <taxon>Bacteria</taxon>
        <taxon>Bacillati</taxon>
        <taxon>Actinomycetota</taxon>
        <taxon>Actinomycetes</taxon>
        <taxon>Propionibacteriales</taxon>
        <taxon>Nocardioidaceae</taxon>
        <taxon>Solicola</taxon>
    </lineage>
</organism>
<evidence type="ECO:0000259" key="6">
    <source>
        <dbReference type="Pfam" id="PF04542"/>
    </source>
</evidence>
<evidence type="ECO:0000256" key="5">
    <source>
        <dbReference type="ARBA" id="ARBA00023163"/>
    </source>
</evidence>
<dbReference type="InterPro" id="IPR013249">
    <property type="entry name" value="RNA_pol_sigma70_r4_t2"/>
</dbReference>
<dbReference type="InterPro" id="IPR013324">
    <property type="entry name" value="RNA_pol_sigma_r3/r4-like"/>
</dbReference>
<dbReference type="NCBIfam" id="TIGR02937">
    <property type="entry name" value="sigma70-ECF"/>
    <property type="match status" value="1"/>
</dbReference>
<sequence>MEPADDLDPDAATAALTTVTWAAERPRLLTLGYRMLGSWHDAEDIVQDAWLRWAAADRTDIESPTAYLTTMVTRLAIDRLRARQRSLEAYVGPWLPEPVATDRLPDDLAGDADSLSLATLHLMERLTPPERAVYVLREGFAYSFREIGTILDRTEPGVRQLFKRARQRIGDKPRFQADPAEHERLLRAVMDASRAGDVDELERELHDQVVLWSDGGGKAAAALKPIVGPAKVARFLAGVYGRRPAEFELVELNGLPALEITARNGTRIMALDLVDGAVAGVYMVANPDKLAYV</sequence>
<dbReference type="Gene3D" id="1.10.1740.10">
    <property type="match status" value="1"/>
</dbReference>
<dbReference type="GO" id="GO:0016987">
    <property type="term" value="F:sigma factor activity"/>
    <property type="evidence" value="ECO:0007669"/>
    <property type="project" value="UniProtKB-KW"/>
</dbReference>
<dbReference type="InterPro" id="IPR036388">
    <property type="entry name" value="WH-like_DNA-bd_sf"/>
</dbReference>
<dbReference type="Pfam" id="PF08281">
    <property type="entry name" value="Sigma70_r4_2"/>
    <property type="match status" value="1"/>
</dbReference>
<evidence type="ECO:0000313" key="9">
    <source>
        <dbReference type="Proteomes" id="UP001164390"/>
    </source>
</evidence>
<dbReference type="EMBL" id="CP094970">
    <property type="protein sequence ID" value="UYM06739.1"/>
    <property type="molecule type" value="Genomic_DNA"/>
</dbReference>
<protein>
    <submittedName>
        <fullName evidence="8">RNA polymerase sigma factor SigJ</fullName>
    </submittedName>
</protein>
<keyword evidence="9" id="KW-1185">Reference proteome</keyword>
<dbReference type="PANTHER" id="PTHR30173">
    <property type="entry name" value="SIGMA 19 FACTOR"/>
    <property type="match status" value="1"/>
</dbReference>
<keyword evidence="5" id="KW-0804">Transcription</keyword>
<dbReference type="InterPro" id="IPR013325">
    <property type="entry name" value="RNA_pol_sigma_r2"/>
</dbReference>
<dbReference type="NCBIfam" id="NF007214">
    <property type="entry name" value="PRK09636.1"/>
    <property type="match status" value="1"/>
</dbReference>
<gene>
    <name evidence="8" type="primary">sigJ</name>
    <name evidence="8" type="ORF">L0C25_06615</name>
</gene>
<dbReference type="Proteomes" id="UP001164390">
    <property type="component" value="Chromosome"/>
</dbReference>
<proteinExistence type="inferred from homology"/>
<dbReference type="InterPro" id="IPR007627">
    <property type="entry name" value="RNA_pol_sigma70_r2"/>
</dbReference>
<evidence type="ECO:0000259" key="7">
    <source>
        <dbReference type="Pfam" id="PF08281"/>
    </source>
</evidence>
<dbReference type="PANTHER" id="PTHR30173:SF36">
    <property type="entry name" value="ECF RNA POLYMERASE SIGMA FACTOR SIGJ"/>
    <property type="match status" value="1"/>
</dbReference>
<dbReference type="SUPFAM" id="SSF54427">
    <property type="entry name" value="NTF2-like"/>
    <property type="match status" value="1"/>
</dbReference>
<keyword evidence="4" id="KW-0731">Sigma factor</keyword>
<dbReference type="InterPro" id="IPR052704">
    <property type="entry name" value="ECF_Sigma-70_Domain"/>
</dbReference>
<feature type="domain" description="RNA polymerase sigma factor 70 region 4 type 2" evidence="7">
    <location>
        <begin position="119"/>
        <end position="169"/>
    </location>
</feature>
<evidence type="ECO:0000256" key="2">
    <source>
        <dbReference type="ARBA" id="ARBA00011344"/>
    </source>
</evidence>